<evidence type="ECO:0000256" key="2">
    <source>
        <dbReference type="SAM" id="Phobius"/>
    </source>
</evidence>
<dbReference type="GeneID" id="4392349"/>
<dbReference type="CDD" id="cd12087">
    <property type="entry name" value="TM_EGFR-like"/>
    <property type="match status" value="1"/>
</dbReference>
<organism evidence="3 4">
    <name type="scientific">Chaetomium globosum (strain ATCC 6205 / CBS 148.51 / DSM 1962 / NBRC 6347 / NRRL 1970)</name>
    <name type="common">Soil fungus</name>
    <dbReference type="NCBI Taxonomy" id="306901"/>
    <lineage>
        <taxon>Eukaryota</taxon>
        <taxon>Fungi</taxon>
        <taxon>Dikarya</taxon>
        <taxon>Ascomycota</taxon>
        <taxon>Pezizomycotina</taxon>
        <taxon>Sordariomycetes</taxon>
        <taxon>Sordariomycetidae</taxon>
        <taxon>Sordariales</taxon>
        <taxon>Chaetomiaceae</taxon>
        <taxon>Chaetomium</taxon>
    </lineage>
</organism>
<keyword evidence="2" id="KW-0472">Membrane</keyword>
<name>Q2GZR2_CHAGB</name>
<proteinExistence type="predicted"/>
<feature type="compositionally biased region" description="Low complexity" evidence="1">
    <location>
        <begin position="266"/>
        <end position="285"/>
    </location>
</feature>
<feature type="region of interest" description="Disordered" evidence="1">
    <location>
        <begin position="177"/>
        <end position="226"/>
    </location>
</feature>
<dbReference type="InParanoid" id="Q2GZR2"/>
<feature type="transmembrane region" description="Helical" evidence="2">
    <location>
        <begin position="146"/>
        <end position="168"/>
    </location>
</feature>
<accession>Q2GZR2</accession>
<sequence>MQSTTIRRRSRRRRSGFISPPVPANNGNGGVQSLSEDDDEGDDRPGLGKGRGKGKGDPDKFPPEPISTSEAIPPSSSLIQPPPTTSDLPTSSTSLEIPESTSPSSISAPAPQTSSHIETQPAYSTTSSIPPIQALNNEHSLRPGQIAGIVVGLLAFVLLTIVSVLFVLRSRRRRAKKYSGQKGLLDSTPATPQPTPYTKHETAEPPTVEDPQLFNTTANSTTEKVIPPTTRLSQWLNQLRHSHIPGTGTGTGTSRKSLPHITIGATSSTPSDTDDSSSILSIPTTFVTRQGRGSNTNSTFLPTTPLHHPRYVTPPAPQPPPPPPPSQRQGAEKQNLQPPPSPLRSSGQSNRMTIFDKRWPAREGRILPPPPLTPTSPWEFFYSLLPSLPTATRLSVAGVCCFPSFFL</sequence>
<evidence type="ECO:0000313" key="4">
    <source>
        <dbReference type="Proteomes" id="UP000001056"/>
    </source>
</evidence>
<feature type="compositionally biased region" description="Polar residues" evidence="1">
    <location>
        <begin position="213"/>
        <end position="223"/>
    </location>
</feature>
<evidence type="ECO:0000313" key="3">
    <source>
        <dbReference type="EMBL" id="EAQ88365.1"/>
    </source>
</evidence>
<feature type="compositionally biased region" description="Pro residues" evidence="1">
    <location>
        <begin position="312"/>
        <end position="326"/>
    </location>
</feature>
<feature type="region of interest" description="Disordered" evidence="1">
    <location>
        <begin position="1"/>
        <end position="130"/>
    </location>
</feature>
<reference evidence="4" key="1">
    <citation type="journal article" date="2015" name="Genome Announc.">
        <title>Draft genome sequence of the cellulolytic fungus Chaetomium globosum.</title>
        <authorList>
            <person name="Cuomo C.A."/>
            <person name="Untereiner W.A."/>
            <person name="Ma L.-J."/>
            <person name="Grabherr M."/>
            <person name="Birren B.W."/>
        </authorList>
    </citation>
    <scope>NUCLEOTIDE SEQUENCE [LARGE SCALE GENOMIC DNA]</scope>
    <source>
        <strain evidence="4">ATCC 6205 / CBS 148.51 / DSM 1962 / NBRC 6347 / NRRL 1970</strain>
    </source>
</reference>
<keyword evidence="4" id="KW-1185">Reference proteome</keyword>
<feature type="region of interest" description="Disordered" evidence="1">
    <location>
        <begin position="242"/>
        <end position="350"/>
    </location>
</feature>
<dbReference type="Proteomes" id="UP000001056">
    <property type="component" value="Unassembled WGS sequence"/>
</dbReference>
<protein>
    <submittedName>
        <fullName evidence="3">Uncharacterized protein</fullName>
    </submittedName>
</protein>
<feature type="compositionally biased region" description="Polar residues" evidence="1">
    <location>
        <begin position="286"/>
        <end position="302"/>
    </location>
</feature>
<dbReference type="VEuPathDB" id="FungiDB:CHGG_04984"/>
<dbReference type="EMBL" id="CH408032">
    <property type="protein sequence ID" value="EAQ88365.1"/>
    <property type="molecule type" value="Genomic_DNA"/>
</dbReference>
<feature type="compositionally biased region" description="Polar residues" evidence="1">
    <location>
        <begin position="116"/>
        <end position="130"/>
    </location>
</feature>
<keyword evidence="2" id="KW-1133">Transmembrane helix</keyword>
<keyword evidence="2" id="KW-0812">Transmembrane</keyword>
<feature type="compositionally biased region" description="Low complexity" evidence="1">
    <location>
        <begin position="72"/>
        <end position="115"/>
    </location>
</feature>
<dbReference type="AlphaFoldDB" id="Q2GZR2"/>
<feature type="compositionally biased region" description="Basic residues" evidence="1">
    <location>
        <begin position="1"/>
        <end position="15"/>
    </location>
</feature>
<dbReference type="HOGENOM" id="CLU_676144_0_0_1"/>
<feature type="compositionally biased region" description="Polar residues" evidence="1">
    <location>
        <begin position="327"/>
        <end position="336"/>
    </location>
</feature>
<dbReference type="OrthoDB" id="10663236at2759"/>
<dbReference type="RefSeq" id="XP_001224198.1">
    <property type="nucleotide sequence ID" value="XM_001224197.1"/>
</dbReference>
<gene>
    <name evidence="3" type="ORF">CHGG_04984</name>
</gene>
<evidence type="ECO:0000256" key="1">
    <source>
        <dbReference type="SAM" id="MobiDB-lite"/>
    </source>
</evidence>